<evidence type="ECO:0000259" key="1">
    <source>
        <dbReference type="Pfam" id="PF04981"/>
    </source>
</evidence>
<protein>
    <submittedName>
        <fullName evidence="2">NMD3 family protein</fullName>
    </submittedName>
</protein>
<reference evidence="2" key="1">
    <citation type="submission" date="2013-08" db="EMBL/GenBank/DDBJ databases">
        <authorList>
            <person name="Mendez C."/>
            <person name="Richter M."/>
            <person name="Ferrer M."/>
            <person name="Sanchez J."/>
        </authorList>
    </citation>
    <scope>NUCLEOTIDE SEQUENCE</scope>
</reference>
<organism evidence="2">
    <name type="scientific">mine drainage metagenome</name>
    <dbReference type="NCBI Taxonomy" id="410659"/>
    <lineage>
        <taxon>unclassified sequences</taxon>
        <taxon>metagenomes</taxon>
        <taxon>ecological metagenomes</taxon>
    </lineage>
</organism>
<dbReference type="Pfam" id="PF04981">
    <property type="entry name" value="NMD3"/>
    <property type="match status" value="1"/>
</dbReference>
<reference evidence="2" key="2">
    <citation type="journal article" date="2014" name="ISME J.">
        <title>Microbial stratification in low pH oxic and suboxic macroscopic growths along an acid mine drainage.</title>
        <authorList>
            <person name="Mendez-Garcia C."/>
            <person name="Mesa V."/>
            <person name="Sprenger R.R."/>
            <person name="Richter M."/>
            <person name="Diez M.S."/>
            <person name="Solano J."/>
            <person name="Bargiela R."/>
            <person name="Golyshina O.V."/>
            <person name="Manteca A."/>
            <person name="Ramos J.L."/>
            <person name="Gallego J.R."/>
            <person name="Llorente I."/>
            <person name="Martins Dos Santos V.A."/>
            <person name="Jensen O.N."/>
            <person name="Pelaez A.I."/>
            <person name="Sanchez J."/>
            <person name="Ferrer M."/>
        </authorList>
    </citation>
    <scope>NUCLEOTIDE SEQUENCE</scope>
</reference>
<dbReference type="AlphaFoldDB" id="T1D7D8"/>
<evidence type="ECO:0000313" key="2">
    <source>
        <dbReference type="EMBL" id="EQD78165.1"/>
    </source>
</evidence>
<gene>
    <name evidence="2" type="ORF">B1B_00872</name>
</gene>
<sequence>MADEEFCVVCGATGRPLVDGVCAACAAARTVLLSIPSRVEVTLCPTCGARRVGQVWERAGASRLVTAEDLAPFLRIHPEVGVRRVAWEEVSTTPTVRQYVGHADVAFRGVARTVDLPFSVRIEH</sequence>
<comment type="caution">
    <text evidence="2">The sequence shown here is derived from an EMBL/GenBank/DDBJ whole genome shotgun (WGS) entry which is preliminary data.</text>
</comment>
<name>T1D7D8_9ZZZZ</name>
<feature type="non-terminal residue" evidence="2">
    <location>
        <position position="124"/>
    </location>
</feature>
<dbReference type="InterPro" id="IPR007064">
    <property type="entry name" value="Nmd3_N"/>
</dbReference>
<feature type="domain" description="Nmd3 N-terminal" evidence="1">
    <location>
        <begin position="7"/>
        <end position="94"/>
    </location>
</feature>
<dbReference type="EMBL" id="AUZY01000636">
    <property type="protein sequence ID" value="EQD78165.1"/>
    <property type="molecule type" value="Genomic_DNA"/>
</dbReference>
<accession>T1D7D8</accession>
<proteinExistence type="predicted"/>